<dbReference type="Pfam" id="PF09457">
    <property type="entry name" value="RBD-FIP"/>
    <property type="match status" value="1"/>
</dbReference>
<evidence type="ECO:0000256" key="2">
    <source>
        <dbReference type="ARBA" id="ARBA00022448"/>
    </source>
</evidence>
<dbReference type="Gene3D" id="1.20.5.2440">
    <property type="match status" value="1"/>
</dbReference>
<dbReference type="GO" id="GO:0031267">
    <property type="term" value="F:small GTPase binding"/>
    <property type="evidence" value="ECO:0007669"/>
    <property type="project" value="InterPro"/>
</dbReference>
<feature type="region of interest" description="Disordered" evidence="7">
    <location>
        <begin position="934"/>
        <end position="962"/>
    </location>
</feature>
<feature type="region of interest" description="Disordered" evidence="7">
    <location>
        <begin position="257"/>
        <end position="282"/>
    </location>
</feature>
<feature type="region of interest" description="Disordered" evidence="7">
    <location>
        <begin position="1331"/>
        <end position="1350"/>
    </location>
</feature>
<dbReference type="Pfam" id="PF00168">
    <property type="entry name" value="C2"/>
    <property type="match status" value="1"/>
</dbReference>
<dbReference type="Bgee" id="ENSELUG00000009903">
    <property type="expression patterns" value="Expressed in brain and 12 other cell types or tissues"/>
</dbReference>
<feature type="region of interest" description="Disordered" evidence="7">
    <location>
        <begin position="1391"/>
        <end position="1441"/>
    </location>
</feature>
<dbReference type="SUPFAM" id="SSF144270">
    <property type="entry name" value="Eferin C-derminal domain-like"/>
    <property type="match status" value="1"/>
</dbReference>
<feature type="compositionally biased region" description="Basic and acidic residues" evidence="7">
    <location>
        <begin position="1418"/>
        <end position="1431"/>
    </location>
</feature>
<dbReference type="OMA" id="MNVNNSD"/>
<keyword evidence="3" id="KW-0597">Phosphoprotein</keyword>
<dbReference type="SMART" id="SM00239">
    <property type="entry name" value="C2"/>
    <property type="match status" value="1"/>
</dbReference>
<evidence type="ECO:0000256" key="6">
    <source>
        <dbReference type="SAM" id="Coils"/>
    </source>
</evidence>
<keyword evidence="5" id="KW-0653">Protein transport</keyword>
<dbReference type="GO" id="GO:0055037">
    <property type="term" value="C:recycling endosome"/>
    <property type="evidence" value="ECO:0007669"/>
    <property type="project" value="UniProtKB-SubCell"/>
</dbReference>
<dbReference type="RefSeq" id="XP_010899208.2">
    <property type="nucleotide sequence ID" value="XM_010900906.5"/>
</dbReference>
<dbReference type="InterPro" id="IPR019018">
    <property type="entry name" value="Rab-bd_FIP-RBD"/>
</dbReference>
<name>A0A3P8XXY1_ESOLU</name>
<feature type="domain" description="C2" evidence="8">
    <location>
        <begin position="1"/>
        <end position="129"/>
    </location>
</feature>
<comment type="subcellular location">
    <subcellularLocation>
        <location evidence="1">Recycling endosome</location>
    </subcellularLocation>
</comment>
<dbReference type="PROSITE" id="PS51511">
    <property type="entry name" value="FIP_RBD"/>
    <property type="match status" value="1"/>
</dbReference>
<dbReference type="FunFam" id="2.60.40.150:FF:000070">
    <property type="entry name" value="rab11 family-interacting protein 2 isoform X1"/>
    <property type="match status" value="1"/>
</dbReference>
<evidence type="ECO:0000259" key="8">
    <source>
        <dbReference type="PROSITE" id="PS50004"/>
    </source>
</evidence>
<organism evidence="10 11">
    <name type="scientific">Esox lucius</name>
    <name type="common">Northern pike</name>
    <dbReference type="NCBI Taxonomy" id="8010"/>
    <lineage>
        <taxon>Eukaryota</taxon>
        <taxon>Metazoa</taxon>
        <taxon>Chordata</taxon>
        <taxon>Craniata</taxon>
        <taxon>Vertebrata</taxon>
        <taxon>Euteleostomi</taxon>
        <taxon>Actinopterygii</taxon>
        <taxon>Neopterygii</taxon>
        <taxon>Teleostei</taxon>
        <taxon>Protacanthopterygii</taxon>
        <taxon>Esociformes</taxon>
        <taxon>Esocidae</taxon>
        <taxon>Esox</taxon>
    </lineage>
</organism>
<evidence type="ECO:0000256" key="5">
    <source>
        <dbReference type="ARBA" id="ARBA00022927"/>
    </source>
</evidence>
<reference evidence="11" key="1">
    <citation type="journal article" date="2014" name="PLoS ONE">
        <title>The genome and linkage map of the northern pike (Esox lucius): conserved synteny revealed between the salmonid sister group and the Neoteleostei.</title>
        <authorList>
            <person name="Rondeau E.B."/>
            <person name="Minkley D.R."/>
            <person name="Leong J.S."/>
            <person name="Messmer A.M."/>
            <person name="Jantzen J.R."/>
            <person name="von Schalburg K.R."/>
            <person name="Lemon C."/>
            <person name="Bird N.H."/>
            <person name="Koop B.F."/>
        </authorList>
    </citation>
    <scope>NUCLEOTIDE SEQUENCE</scope>
</reference>
<feature type="compositionally biased region" description="Basic and acidic residues" evidence="7">
    <location>
        <begin position="697"/>
        <end position="707"/>
    </location>
</feature>
<feature type="compositionally biased region" description="Polar residues" evidence="7">
    <location>
        <begin position="1393"/>
        <end position="1404"/>
    </location>
</feature>
<feature type="compositionally biased region" description="Polar residues" evidence="7">
    <location>
        <begin position="934"/>
        <end position="951"/>
    </location>
</feature>
<evidence type="ECO:0000256" key="3">
    <source>
        <dbReference type="ARBA" id="ARBA00022553"/>
    </source>
</evidence>
<sequence length="1542" mass="168391">MMSLIDLNDDQRWVPTHVNVTVLRARGLRTKGKHGSRYVYTIIQVGKEKYTTGLVEKATVPEWNEECCFELLPGILEAGGRSAYPPGSGDLVLTVMHRVLIGLDVFLGQAVVLLDKIFQDGMCPRDEWLKLNSKAGRKEKERGELQVTVQFTRNNMTASMFDLTMKDKPRSAFGKLKDRVTGRKRGDVESSSAIVPGRFAALSGSLGQPFGEQDGGLEDTGDADIVEEKRNKMKDFFLGKGKLRRSSDTRSCSSLASESSLSSMASESPCPPPLGLGLLADPPSSPIYSSKVKVDTDNRETDLAKKVLTTTQSSPKILTHKRAFSDEASKIITTAVPRPSPAVESLKCQGMTVSQSSLCINGSHVYGSEPIGPKGSSTLPSKFVLLEKCSPLSRSLQNLTKRNEDKVTVDEGQRWSLDKVKKEEKDEKKAEPPVSKIQSARVGDRPVQATAPILSSFTTVDSADKGKKFRKTLFSGGRSDSLHAKSELSQGSPPSEGKLRGWFGSTDTQNKPRLRVSPKVESDSDTPPPLPPRSPITPQCLSPSAGCASPDSGHPTKPFKPSSSPIPKPISPSNPFLPRMLSNPFFEDLIADQAMIRSSPPFASGTALPSTALPPVPSPTNDTNVTRKTSDLGRERPRPVARQASLPALLSKAATASPPNPFNSQFISESRGREWDESFEAFASSRLNSPKGSPTDHPSKVTPREAQVRCSPPYECYTIPPIEEMRMGEEEPPPLPPRRPIIRNVLNERSSDSWLHRGQELAVQKEACLLSQTGTASLQHTREWGHKRLTPSPHLYLSPNKDVVSFDMSDFHTELSHHYANMCPDSPSPFKSSEEELQKFVYGSLRDEDDSCKTKFIEQDLWLKATEKHKMQIANDSIQLLDSDDMTHTTSHTVRKDGIVKNTLEHKDISLPIMLLGSEMSVADLLNMSSPKDSLKTQGIFSSSPDPTSDSVYPDKPPKSINNQYELAPLTLQDLNKNVTNSDFSFIDSASDASPSPSETVTVPTLRGLGDVLPQPPQESPLVIYHEQSEDLQTSQKLSIVELNSAPIVHDPELSLICPESSQEGGCELKTSCGESASNTKNNEMFTPDSLNIELESKDITRETVNLKDTQSLLVGNGYLTKSKIKISMVDPACHNRMSSAFPQLGMHQGIVSNTLVSLPLNIQTKPFNESSPTGASSPRSLKELIHKHKSNGGDKSSGKGLSENPINQLCSGQIISESADESFSYKLDESPFSSPLSPDRETTLKAAKLFVSSQIMTTNSSTQPIPEEHCLAGFSPSKHAGMIRFEDRTKVSPNVRSPLSARLRPCVSMHASNPSSATHSLVTDTNVLAKLNRTPGPNSIPHSSTLRPSTGASATLAVAPYTSSSFASSSSSSTTPQPLVDAQHTLLPEETQPASSLPRQESSPHPVKPLTTTASQGEKKEGRSVLEKLKSSIHPGRTAQQTLAEAEAETQKKIEEALAESSAQYEQLTNMELISLLLQQEMDMEEQQAASNQQSALLEKHEAELKKVKAQVRDLEDYIDKLLVQIMEQTPTLLQVRSRHK</sequence>
<dbReference type="InterPro" id="IPR035892">
    <property type="entry name" value="C2_domain_sf"/>
</dbReference>
<dbReference type="GO" id="GO:0030141">
    <property type="term" value="C:secretory granule"/>
    <property type="evidence" value="ECO:0007669"/>
    <property type="project" value="TreeGrafter"/>
</dbReference>
<feature type="region of interest" description="Disordered" evidence="7">
    <location>
        <begin position="684"/>
        <end position="707"/>
    </location>
</feature>
<evidence type="ECO:0000256" key="1">
    <source>
        <dbReference type="ARBA" id="ARBA00004172"/>
    </source>
</evidence>
<dbReference type="CTD" id="570939"/>
<keyword evidence="6" id="KW-0175">Coiled coil</keyword>
<dbReference type="PANTHER" id="PTHR15746:SF24">
    <property type="entry name" value="RAB11 FAMILY-INTERACTING PROTEIN 5"/>
    <property type="match status" value="1"/>
</dbReference>
<dbReference type="GO" id="GO:0005769">
    <property type="term" value="C:early endosome"/>
    <property type="evidence" value="ECO:0007669"/>
    <property type="project" value="TreeGrafter"/>
</dbReference>
<proteinExistence type="predicted"/>
<feature type="compositionally biased region" description="Basic and acidic residues" evidence="7">
    <location>
        <begin position="418"/>
        <end position="431"/>
    </location>
</feature>
<dbReference type="GO" id="GO:0045055">
    <property type="term" value="P:regulated exocytosis"/>
    <property type="evidence" value="ECO:0007669"/>
    <property type="project" value="TreeGrafter"/>
</dbReference>
<dbReference type="KEGG" id="els:105028281"/>
<dbReference type="GO" id="GO:0045335">
    <property type="term" value="C:phagocytic vesicle"/>
    <property type="evidence" value="ECO:0007669"/>
    <property type="project" value="TreeGrafter"/>
</dbReference>
<feature type="compositionally biased region" description="Low complexity" evidence="7">
    <location>
        <begin position="257"/>
        <end position="268"/>
    </location>
</feature>
<evidence type="ECO:0000256" key="4">
    <source>
        <dbReference type="ARBA" id="ARBA00022753"/>
    </source>
</evidence>
<evidence type="ECO:0000256" key="7">
    <source>
        <dbReference type="SAM" id="MobiDB-lite"/>
    </source>
</evidence>
<dbReference type="OrthoDB" id="8956628at2759"/>
<dbReference type="Gene3D" id="2.60.40.150">
    <property type="entry name" value="C2 domain"/>
    <property type="match status" value="1"/>
</dbReference>
<dbReference type="InterPro" id="IPR037245">
    <property type="entry name" value="FIP-RBD_C_sf"/>
</dbReference>
<evidence type="ECO:0008006" key="12">
    <source>
        <dbReference type="Google" id="ProtNLM"/>
    </source>
</evidence>
<dbReference type="Proteomes" id="UP000265140">
    <property type="component" value="Chromosome 4"/>
</dbReference>
<keyword evidence="11" id="KW-1185">Reference proteome</keyword>
<dbReference type="InParanoid" id="A0A3P8XXY1"/>
<dbReference type="PROSITE" id="PS50004">
    <property type="entry name" value="C2"/>
    <property type="match status" value="1"/>
</dbReference>
<feature type="coiled-coil region" evidence="6">
    <location>
        <begin position="1452"/>
        <end position="1526"/>
    </location>
</feature>
<feature type="region of interest" description="Disordered" evidence="7">
    <location>
        <begin position="599"/>
        <end position="645"/>
    </location>
</feature>
<dbReference type="InterPro" id="IPR037789">
    <property type="entry name" value="FIP_classI"/>
</dbReference>
<accession>A0A3P8XXY1</accession>
<dbReference type="GO" id="GO:0015031">
    <property type="term" value="P:protein transport"/>
    <property type="evidence" value="ECO:0007669"/>
    <property type="project" value="UniProtKB-KW"/>
</dbReference>
<dbReference type="PANTHER" id="PTHR15746">
    <property type="entry name" value="RAB11-RELATED"/>
    <property type="match status" value="1"/>
</dbReference>
<feature type="compositionally biased region" description="Polar residues" evidence="7">
    <location>
        <begin position="1336"/>
        <end position="1350"/>
    </location>
</feature>
<feature type="region of interest" description="Disordered" evidence="7">
    <location>
        <begin position="418"/>
        <end position="447"/>
    </location>
</feature>
<feature type="domain" description="FIP-RBD" evidence="9">
    <location>
        <begin position="1476"/>
        <end position="1538"/>
    </location>
</feature>
<dbReference type="GO" id="GO:0005739">
    <property type="term" value="C:mitochondrion"/>
    <property type="evidence" value="ECO:0007669"/>
    <property type="project" value="TreeGrafter"/>
</dbReference>
<evidence type="ECO:0000313" key="11">
    <source>
        <dbReference type="Proteomes" id="UP000265140"/>
    </source>
</evidence>
<dbReference type="GeneID" id="105028281"/>
<feature type="region of interest" description="Disordered" evidence="7">
    <location>
        <begin position="471"/>
        <end position="578"/>
    </location>
</feature>
<dbReference type="SUPFAM" id="SSF49562">
    <property type="entry name" value="C2 domain (Calcium/lipid-binding domain, CaLB)"/>
    <property type="match status" value="1"/>
</dbReference>
<dbReference type="InterPro" id="IPR000008">
    <property type="entry name" value="C2_dom"/>
</dbReference>
<keyword evidence="2" id="KW-0813">Transport</keyword>
<evidence type="ECO:0000313" key="10">
    <source>
        <dbReference type="Ensembl" id="ENSELUP00000009328.2"/>
    </source>
</evidence>
<reference evidence="10" key="4">
    <citation type="submission" date="2025-09" db="UniProtKB">
        <authorList>
            <consortium name="Ensembl"/>
        </authorList>
    </citation>
    <scope>IDENTIFICATION</scope>
</reference>
<evidence type="ECO:0000259" key="9">
    <source>
        <dbReference type="PROSITE" id="PS51511"/>
    </source>
</evidence>
<dbReference type="GeneTree" id="ENSGT00940000158783"/>
<feature type="compositionally biased region" description="Pro residues" evidence="7">
    <location>
        <begin position="526"/>
        <end position="535"/>
    </location>
</feature>
<feature type="compositionally biased region" description="Basic and acidic residues" evidence="7">
    <location>
        <begin position="628"/>
        <end position="638"/>
    </location>
</feature>
<dbReference type="Ensembl" id="ENSELUT00000004027.3">
    <property type="protein sequence ID" value="ENSELUP00000009328.2"/>
    <property type="gene ID" value="ENSELUG00000009903.3"/>
</dbReference>
<keyword evidence="4" id="KW-0967">Endosome</keyword>
<reference evidence="10" key="3">
    <citation type="submission" date="2025-08" db="UniProtKB">
        <authorList>
            <consortium name="Ensembl"/>
        </authorList>
    </citation>
    <scope>IDENTIFICATION</scope>
</reference>
<protein>
    <recommendedName>
        <fullName evidence="12">Rab11 family-interacting protein 5</fullName>
    </recommendedName>
</protein>
<dbReference type="STRING" id="8010.ENSELUP00000009328"/>
<reference evidence="10" key="2">
    <citation type="submission" date="2020-02" db="EMBL/GenBank/DDBJ databases">
        <title>Esox lucius (northern pike) genome, fEsoLuc1, primary haplotype.</title>
        <authorList>
            <person name="Myers G."/>
            <person name="Karagic N."/>
            <person name="Meyer A."/>
            <person name="Pippel M."/>
            <person name="Reichard M."/>
            <person name="Winkler S."/>
            <person name="Tracey A."/>
            <person name="Sims Y."/>
            <person name="Howe K."/>
            <person name="Rhie A."/>
            <person name="Formenti G."/>
            <person name="Durbin R."/>
            <person name="Fedrigo O."/>
            <person name="Jarvis E.D."/>
        </authorList>
    </citation>
    <scope>NUCLEOTIDE SEQUENCE [LARGE SCALE GENOMIC DNA]</scope>
</reference>